<evidence type="ECO:0000259" key="8">
    <source>
        <dbReference type="PROSITE" id="PS50850"/>
    </source>
</evidence>
<feature type="transmembrane region" description="Helical" evidence="7">
    <location>
        <begin position="308"/>
        <end position="328"/>
    </location>
</feature>
<keyword evidence="5 7" id="KW-1133">Transmembrane helix</keyword>
<keyword evidence="2" id="KW-0813">Transport</keyword>
<reference evidence="9 10" key="1">
    <citation type="journal article" date="2016" name="Nat. Commun.">
        <title>Thousands of microbial genomes shed light on interconnected biogeochemical processes in an aquifer system.</title>
        <authorList>
            <person name="Anantharaman K."/>
            <person name="Brown C.T."/>
            <person name="Hug L.A."/>
            <person name="Sharon I."/>
            <person name="Castelle C.J."/>
            <person name="Probst A.J."/>
            <person name="Thomas B.C."/>
            <person name="Singh A."/>
            <person name="Wilkins M.J."/>
            <person name="Karaoz U."/>
            <person name="Brodie E.L."/>
            <person name="Williams K.H."/>
            <person name="Hubbard S.S."/>
            <person name="Banfield J.F."/>
        </authorList>
    </citation>
    <scope>NUCLEOTIDE SEQUENCE [LARGE SCALE GENOMIC DNA]</scope>
</reference>
<protein>
    <recommendedName>
        <fullName evidence="8">Major facilitator superfamily (MFS) profile domain-containing protein</fullName>
    </recommendedName>
</protein>
<evidence type="ECO:0000256" key="4">
    <source>
        <dbReference type="ARBA" id="ARBA00022692"/>
    </source>
</evidence>
<dbReference type="AlphaFoldDB" id="A0A1F5EJU4"/>
<dbReference type="SUPFAM" id="SSF103473">
    <property type="entry name" value="MFS general substrate transporter"/>
    <property type="match status" value="2"/>
</dbReference>
<evidence type="ECO:0000256" key="3">
    <source>
        <dbReference type="ARBA" id="ARBA00022475"/>
    </source>
</evidence>
<dbReference type="GO" id="GO:0005886">
    <property type="term" value="C:plasma membrane"/>
    <property type="evidence" value="ECO:0007669"/>
    <property type="project" value="UniProtKB-SubCell"/>
</dbReference>
<feature type="transmembrane region" description="Helical" evidence="7">
    <location>
        <begin position="217"/>
        <end position="236"/>
    </location>
</feature>
<feature type="transmembrane region" description="Helical" evidence="7">
    <location>
        <begin position="144"/>
        <end position="164"/>
    </location>
</feature>
<feature type="transmembrane region" description="Helical" evidence="7">
    <location>
        <begin position="20"/>
        <end position="39"/>
    </location>
</feature>
<feature type="transmembrane region" description="Helical" evidence="7">
    <location>
        <begin position="349"/>
        <end position="367"/>
    </location>
</feature>
<dbReference type="Pfam" id="PF07690">
    <property type="entry name" value="MFS_1"/>
    <property type="match status" value="1"/>
</dbReference>
<feature type="transmembrane region" description="Helical" evidence="7">
    <location>
        <begin position="111"/>
        <end position="132"/>
    </location>
</feature>
<dbReference type="Gene3D" id="1.20.1250.20">
    <property type="entry name" value="MFS general substrate transporter like domains"/>
    <property type="match status" value="2"/>
</dbReference>
<feature type="transmembrane region" description="Helical" evidence="7">
    <location>
        <begin position="170"/>
        <end position="188"/>
    </location>
</feature>
<dbReference type="InterPro" id="IPR050171">
    <property type="entry name" value="MFS_Transporters"/>
</dbReference>
<gene>
    <name evidence="9" type="ORF">A2442_03250</name>
</gene>
<evidence type="ECO:0000256" key="5">
    <source>
        <dbReference type="ARBA" id="ARBA00022989"/>
    </source>
</evidence>
<feature type="transmembrane region" description="Helical" evidence="7">
    <location>
        <begin position="373"/>
        <end position="391"/>
    </location>
</feature>
<evidence type="ECO:0000313" key="10">
    <source>
        <dbReference type="Proteomes" id="UP000179003"/>
    </source>
</evidence>
<proteinExistence type="predicted"/>
<keyword evidence="3" id="KW-1003">Cell membrane</keyword>
<organism evidence="9 10">
    <name type="scientific">Candidatus Campbellbacteria bacterium RIFOXYC2_FULL_35_25</name>
    <dbReference type="NCBI Taxonomy" id="1797582"/>
    <lineage>
        <taxon>Bacteria</taxon>
        <taxon>Candidatus Campbelliibacteriota</taxon>
    </lineage>
</organism>
<evidence type="ECO:0000256" key="2">
    <source>
        <dbReference type="ARBA" id="ARBA00022448"/>
    </source>
</evidence>
<feature type="transmembrane region" description="Helical" evidence="7">
    <location>
        <begin position="83"/>
        <end position="105"/>
    </location>
</feature>
<name>A0A1F5EJU4_9BACT</name>
<feature type="transmembrane region" description="Helical" evidence="7">
    <location>
        <begin position="284"/>
        <end position="302"/>
    </location>
</feature>
<feature type="transmembrane region" description="Helical" evidence="7">
    <location>
        <begin position="54"/>
        <end position="71"/>
    </location>
</feature>
<comment type="caution">
    <text evidence="9">The sequence shown here is derived from an EMBL/GenBank/DDBJ whole genome shotgun (WGS) entry which is preliminary data.</text>
</comment>
<dbReference type="GO" id="GO:0022857">
    <property type="term" value="F:transmembrane transporter activity"/>
    <property type="evidence" value="ECO:0007669"/>
    <property type="project" value="InterPro"/>
</dbReference>
<accession>A0A1F5EJU4</accession>
<keyword evidence="4 7" id="KW-0812">Transmembrane</keyword>
<keyword evidence="6 7" id="KW-0472">Membrane</keyword>
<dbReference type="InterPro" id="IPR020846">
    <property type="entry name" value="MFS_dom"/>
</dbReference>
<dbReference type="STRING" id="1797582.A2442_03250"/>
<dbReference type="InterPro" id="IPR036259">
    <property type="entry name" value="MFS_trans_sf"/>
</dbReference>
<comment type="subcellular location">
    <subcellularLocation>
        <location evidence="1">Cell membrane</location>
        <topology evidence="1">Multi-pass membrane protein</topology>
    </subcellularLocation>
</comment>
<evidence type="ECO:0000256" key="6">
    <source>
        <dbReference type="ARBA" id="ARBA00023136"/>
    </source>
</evidence>
<evidence type="ECO:0000313" key="9">
    <source>
        <dbReference type="EMBL" id="OGD67494.1"/>
    </source>
</evidence>
<feature type="transmembrane region" description="Helical" evidence="7">
    <location>
        <begin position="248"/>
        <end position="272"/>
    </location>
</feature>
<dbReference type="PROSITE" id="PS50850">
    <property type="entry name" value="MFS"/>
    <property type="match status" value="1"/>
</dbReference>
<dbReference type="PANTHER" id="PTHR23517">
    <property type="entry name" value="RESISTANCE PROTEIN MDTM, PUTATIVE-RELATED-RELATED"/>
    <property type="match status" value="1"/>
</dbReference>
<dbReference type="InterPro" id="IPR011701">
    <property type="entry name" value="MFS"/>
</dbReference>
<dbReference type="EMBL" id="MFAE01000005">
    <property type="protein sequence ID" value="OGD67494.1"/>
    <property type="molecule type" value="Genomic_DNA"/>
</dbReference>
<evidence type="ECO:0000256" key="7">
    <source>
        <dbReference type="SAM" id="Phobius"/>
    </source>
</evidence>
<evidence type="ECO:0000256" key="1">
    <source>
        <dbReference type="ARBA" id="ARBA00004651"/>
    </source>
</evidence>
<sequence length="397" mass="45226">MINIKKKLGTAEVKKRRAFVAIYVMSFFFALSIALPTYINSSFLSRFILEKNVGIFYAIASLLSLLALIWIPSLLKKIGNYKIILLLLIINTLSLFIIAFCPYFLIAISALVIHLILTTIILFNFDVLLENLSTDNDTGGIRGTYLSIKNSAWVVAPILTGFVLTNGDYWKIYTLSGVLLLPIIYLLIKNFKNFEDPNYKKILFWGTLKIIKKRKNVFRIFMSSLLLDFFFSWMVIYTPIYLHNHLEFSWTVIGIMFTIMLLPFPLLEMPLGKLADEKYGEKEMLNTGFIIIAITTAILTFITSTNAILWTVMLFATRIGASMVEITTESYFFKKIKSDDSNLLSFFRMTRPVAYIIGPISASILLAFVAPNYLFVILGFIVITAGLYFSLDLEDTK</sequence>
<feature type="domain" description="Major facilitator superfamily (MFS) profile" evidence="8">
    <location>
        <begin position="18"/>
        <end position="397"/>
    </location>
</feature>
<dbReference type="Proteomes" id="UP000179003">
    <property type="component" value="Unassembled WGS sequence"/>
</dbReference>